<comment type="similarity">
    <text evidence="16">Belongs to the MurB family.</text>
</comment>
<accession>A0A1F7GK32</accession>
<keyword evidence="7 16" id="KW-0285">Flavoprotein</keyword>
<dbReference type="GO" id="GO:0071949">
    <property type="term" value="F:FAD binding"/>
    <property type="evidence" value="ECO:0007669"/>
    <property type="project" value="InterPro"/>
</dbReference>
<evidence type="ECO:0000256" key="3">
    <source>
        <dbReference type="ARBA" id="ARBA00004496"/>
    </source>
</evidence>
<evidence type="ECO:0000256" key="1">
    <source>
        <dbReference type="ARBA" id="ARBA00001974"/>
    </source>
</evidence>
<dbReference type="UniPathway" id="UPA00219"/>
<evidence type="ECO:0000256" key="9">
    <source>
        <dbReference type="ARBA" id="ARBA00022857"/>
    </source>
</evidence>
<keyword evidence="14 16" id="KW-0961">Cell wall biogenesis/degradation</keyword>
<feature type="domain" description="FAD-binding PCMH-type" evidence="17">
    <location>
        <begin position="30"/>
        <end position="200"/>
    </location>
</feature>
<evidence type="ECO:0000256" key="13">
    <source>
        <dbReference type="ARBA" id="ARBA00023306"/>
    </source>
</evidence>
<evidence type="ECO:0000256" key="5">
    <source>
        <dbReference type="ARBA" id="ARBA00022490"/>
    </source>
</evidence>
<dbReference type="HAMAP" id="MF_00037">
    <property type="entry name" value="MurB"/>
    <property type="match status" value="1"/>
</dbReference>
<evidence type="ECO:0000259" key="17">
    <source>
        <dbReference type="PROSITE" id="PS51387"/>
    </source>
</evidence>
<dbReference type="GO" id="GO:0051301">
    <property type="term" value="P:cell division"/>
    <property type="evidence" value="ECO:0007669"/>
    <property type="project" value="UniProtKB-KW"/>
</dbReference>
<dbReference type="GO" id="GO:0009252">
    <property type="term" value="P:peptidoglycan biosynthetic process"/>
    <property type="evidence" value="ECO:0007669"/>
    <property type="project" value="UniProtKB-UniRule"/>
</dbReference>
<dbReference type="GO" id="GO:0008360">
    <property type="term" value="P:regulation of cell shape"/>
    <property type="evidence" value="ECO:0007669"/>
    <property type="project" value="UniProtKB-KW"/>
</dbReference>
<evidence type="ECO:0000256" key="15">
    <source>
        <dbReference type="ARBA" id="ARBA00048914"/>
    </source>
</evidence>
<dbReference type="SUPFAM" id="SSF56176">
    <property type="entry name" value="FAD-binding/transporter-associated domain-like"/>
    <property type="match status" value="1"/>
</dbReference>
<comment type="cofactor">
    <cofactor evidence="1 16">
        <name>FAD</name>
        <dbReference type="ChEBI" id="CHEBI:57692"/>
    </cofactor>
</comment>
<dbReference type="PROSITE" id="PS51387">
    <property type="entry name" value="FAD_PCMH"/>
    <property type="match status" value="1"/>
</dbReference>
<evidence type="ECO:0000256" key="8">
    <source>
        <dbReference type="ARBA" id="ARBA00022827"/>
    </source>
</evidence>
<evidence type="ECO:0000313" key="18">
    <source>
        <dbReference type="EMBL" id="OGK19291.1"/>
    </source>
</evidence>
<keyword evidence="11 16" id="KW-0573">Peptidoglycan synthesis</keyword>
<keyword evidence="12 16" id="KW-0560">Oxidoreductase</keyword>
<dbReference type="InterPro" id="IPR016166">
    <property type="entry name" value="FAD-bd_PCMH"/>
</dbReference>
<dbReference type="GO" id="GO:0071555">
    <property type="term" value="P:cell wall organization"/>
    <property type="evidence" value="ECO:0007669"/>
    <property type="project" value="UniProtKB-KW"/>
</dbReference>
<evidence type="ECO:0000256" key="10">
    <source>
        <dbReference type="ARBA" id="ARBA00022960"/>
    </source>
</evidence>
<dbReference type="Pfam" id="PF02873">
    <property type="entry name" value="MurB_C"/>
    <property type="match status" value="1"/>
</dbReference>
<dbReference type="EC" id="1.3.1.98" evidence="16"/>
<sequence>MNIHQKLESVLGEGRVKADFILAPYTTFKMGGPAQYYFEAETLDEIVSAVKAAHENDLKLTILGGISNVVISDIGVKGLVVRNRFSNKEMQKEDGKSVLLKVTSGYPISILARETAAMGLSGLEYHLGLPGTVGGALCMNSKWTKPVSYVGDALHSALLINSSGNTKIVNRDYFNFSYDYSILQETHELIGYGVFKLTKMDPQILVKRAQDALEYRKKTQPFGVASSGCFFQNIDGESAGKLIDELGFKGYKVGGLEVSDVHANFIINNGNGTVADFKKIVESIKEKALREKGMRLQEEIKFID</sequence>
<evidence type="ECO:0000256" key="7">
    <source>
        <dbReference type="ARBA" id="ARBA00022630"/>
    </source>
</evidence>
<reference evidence="18 19" key="1">
    <citation type="journal article" date="2016" name="Nat. Commun.">
        <title>Thousands of microbial genomes shed light on interconnected biogeochemical processes in an aquifer system.</title>
        <authorList>
            <person name="Anantharaman K."/>
            <person name="Brown C.T."/>
            <person name="Hug L.A."/>
            <person name="Sharon I."/>
            <person name="Castelle C.J."/>
            <person name="Probst A.J."/>
            <person name="Thomas B.C."/>
            <person name="Singh A."/>
            <person name="Wilkins M.J."/>
            <person name="Karaoz U."/>
            <person name="Brodie E.L."/>
            <person name="Williams K.H."/>
            <person name="Hubbard S.S."/>
            <person name="Banfield J.F."/>
        </authorList>
    </citation>
    <scope>NUCLEOTIDE SEQUENCE [LARGE SCALE GENOMIC DNA]</scope>
</reference>
<name>A0A1F7GK32_9BACT</name>
<dbReference type="InterPro" id="IPR016167">
    <property type="entry name" value="FAD-bd_PCMH_sub1"/>
</dbReference>
<comment type="pathway">
    <text evidence="4 16">Cell wall biogenesis; peptidoglycan biosynthesis.</text>
</comment>
<dbReference type="InterPro" id="IPR003170">
    <property type="entry name" value="MurB"/>
</dbReference>
<keyword evidence="13 16" id="KW-0131">Cell cycle</keyword>
<comment type="subcellular location">
    <subcellularLocation>
        <location evidence="3 16">Cytoplasm</location>
    </subcellularLocation>
</comment>
<keyword evidence="10 16" id="KW-0133">Cell shape</keyword>
<feature type="active site" description="Proton donor" evidence="16">
    <location>
        <position position="229"/>
    </location>
</feature>
<comment type="function">
    <text evidence="2 16">Cell wall formation.</text>
</comment>
<keyword evidence="6 16" id="KW-0132">Cell division</keyword>
<organism evidence="18 19">
    <name type="scientific">Candidatus Roizmanbacteria bacterium RIFCSPHIGHO2_01_FULL_39_24</name>
    <dbReference type="NCBI Taxonomy" id="1802032"/>
    <lineage>
        <taxon>Bacteria</taxon>
        <taxon>Candidatus Roizmaniibacteriota</taxon>
    </lineage>
</organism>
<dbReference type="InterPro" id="IPR016169">
    <property type="entry name" value="FAD-bd_PCMH_sub2"/>
</dbReference>
<comment type="catalytic activity">
    <reaction evidence="15 16">
        <text>UDP-N-acetyl-alpha-D-muramate + NADP(+) = UDP-N-acetyl-3-O-(1-carboxyvinyl)-alpha-D-glucosamine + NADPH + H(+)</text>
        <dbReference type="Rhea" id="RHEA:12248"/>
        <dbReference type="ChEBI" id="CHEBI:15378"/>
        <dbReference type="ChEBI" id="CHEBI:57783"/>
        <dbReference type="ChEBI" id="CHEBI:58349"/>
        <dbReference type="ChEBI" id="CHEBI:68483"/>
        <dbReference type="ChEBI" id="CHEBI:70757"/>
        <dbReference type="EC" id="1.3.1.98"/>
    </reaction>
</comment>
<dbReference type="InterPro" id="IPR036318">
    <property type="entry name" value="FAD-bd_PCMH-like_sf"/>
</dbReference>
<dbReference type="InterPro" id="IPR036635">
    <property type="entry name" value="MurB_C_sf"/>
</dbReference>
<keyword evidence="5 16" id="KW-0963">Cytoplasm</keyword>
<comment type="caution">
    <text evidence="16">Lacks conserved residue(s) required for the propagation of feature annotation.</text>
</comment>
<dbReference type="NCBIfam" id="TIGR00179">
    <property type="entry name" value="murB"/>
    <property type="match status" value="1"/>
</dbReference>
<dbReference type="Proteomes" id="UP000176850">
    <property type="component" value="Unassembled WGS sequence"/>
</dbReference>
<proteinExistence type="inferred from homology"/>
<evidence type="ECO:0000256" key="6">
    <source>
        <dbReference type="ARBA" id="ARBA00022618"/>
    </source>
</evidence>
<dbReference type="EMBL" id="MFZH01000013">
    <property type="protein sequence ID" value="OGK19291.1"/>
    <property type="molecule type" value="Genomic_DNA"/>
</dbReference>
<dbReference type="AlphaFoldDB" id="A0A1F7GK32"/>
<feature type="active site" evidence="16">
    <location>
        <position position="299"/>
    </location>
</feature>
<evidence type="ECO:0000256" key="16">
    <source>
        <dbReference type="HAMAP-Rule" id="MF_00037"/>
    </source>
</evidence>
<dbReference type="InterPro" id="IPR011601">
    <property type="entry name" value="MurB_C"/>
</dbReference>
<evidence type="ECO:0000256" key="4">
    <source>
        <dbReference type="ARBA" id="ARBA00004752"/>
    </source>
</evidence>
<dbReference type="PANTHER" id="PTHR21071">
    <property type="entry name" value="UDP-N-ACETYLENOLPYRUVOYLGLUCOSAMINE REDUCTASE"/>
    <property type="match status" value="1"/>
</dbReference>
<evidence type="ECO:0000313" key="19">
    <source>
        <dbReference type="Proteomes" id="UP000176850"/>
    </source>
</evidence>
<protein>
    <recommendedName>
        <fullName evidence="16">UDP-N-acetylenolpyruvoylglucosamine reductase</fullName>
        <ecNumber evidence="16">1.3.1.98</ecNumber>
    </recommendedName>
    <alternativeName>
        <fullName evidence="16">UDP-N-acetylmuramate dehydrogenase</fullName>
    </alternativeName>
</protein>
<dbReference type="Gene3D" id="3.30.465.10">
    <property type="match status" value="1"/>
</dbReference>
<dbReference type="Gene3D" id="3.90.78.10">
    <property type="entry name" value="UDP-N-acetylenolpyruvoylglucosamine reductase, C-terminal domain"/>
    <property type="match status" value="1"/>
</dbReference>
<dbReference type="Gene3D" id="3.30.43.10">
    <property type="entry name" value="Uridine Diphospho-n-acetylenolpyruvylglucosamine Reductase, domain 2"/>
    <property type="match status" value="1"/>
</dbReference>
<gene>
    <name evidence="16" type="primary">murB</name>
    <name evidence="18" type="ORF">A2799_00480</name>
</gene>
<dbReference type="Pfam" id="PF01565">
    <property type="entry name" value="FAD_binding_4"/>
    <property type="match status" value="1"/>
</dbReference>
<keyword evidence="9 16" id="KW-0521">NADP</keyword>
<evidence type="ECO:0000256" key="12">
    <source>
        <dbReference type="ARBA" id="ARBA00023002"/>
    </source>
</evidence>
<dbReference type="InterPro" id="IPR006094">
    <property type="entry name" value="Oxid_FAD_bind_N"/>
</dbReference>
<dbReference type="GO" id="GO:0008762">
    <property type="term" value="F:UDP-N-acetylmuramate dehydrogenase activity"/>
    <property type="evidence" value="ECO:0007669"/>
    <property type="project" value="UniProtKB-UniRule"/>
</dbReference>
<evidence type="ECO:0000256" key="2">
    <source>
        <dbReference type="ARBA" id="ARBA00003921"/>
    </source>
</evidence>
<evidence type="ECO:0000256" key="11">
    <source>
        <dbReference type="ARBA" id="ARBA00022984"/>
    </source>
</evidence>
<keyword evidence="8 16" id="KW-0274">FAD</keyword>
<dbReference type="GO" id="GO:0005829">
    <property type="term" value="C:cytosol"/>
    <property type="evidence" value="ECO:0007669"/>
    <property type="project" value="TreeGrafter"/>
</dbReference>
<dbReference type="PANTHER" id="PTHR21071:SF4">
    <property type="entry name" value="UDP-N-ACETYLENOLPYRUVOYLGLUCOSAMINE REDUCTASE"/>
    <property type="match status" value="1"/>
</dbReference>
<comment type="caution">
    <text evidence="18">The sequence shown here is derived from an EMBL/GenBank/DDBJ whole genome shotgun (WGS) entry which is preliminary data.</text>
</comment>
<evidence type="ECO:0000256" key="14">
    <source>
        <dbReference type="ARBA" id="ARBA00023316"/>
    </source>
</evidence>
<dbReference type="SUPFAM" id="SSF56194">
    <property type="entry name" value="Uridine diphospho-N-Acetylenolpyruvylglucosamine reductase, MurB, C-terminal domain"/>
    <property type="match status" value="1"/>
</dbReference>